<dbReference type="InterPro" id="IPR029063">
    <property type="entry name" value="SAM-dependent_MTases_sf"/>
</dbReference>
<evidence type="ECO:0000259" key="4">
    <source>
        <dbReference type="Pfam" id="PF01555"/>
    </source>
</evidence>
<dbReference type="PRINTS" id="PR00508">
    <property type="entry name" value="S21N4MTFRASE"/>
</dbReference>
<dbReference type="Pfam" id="PF01555">
    <property type="entry name" value="N6_N4_Mtase"/>
    <property type="match status" value="1"/>
</dbReference>
<dbReference type="InterPro" id="IPR002941">
    <property type="entry name" value="DNA_methylase_N4/N6"/>
</dbReference>
<dbReference type="EMBL" id="LAZR01016337">
    <property type="protein sequence ID" value="KKM04939.1"/>
    <property type="molecule type" value="Genomic_DNA"/>
</dbReference>
<proteinExistence type="predicted"/>
<accession>A0A0F9H1N7</accession>
<gene>
    <name evidence="5" type="ORF">LCGC14_1759140</name>
</gene>
<reference evidence="5" key="1">
    <citation type="journal article" date="2015" name="Nature">
        <title>Complex archaea that bridge the gap between prokaryotes and eukaryotes.</title>
        <authorList>
            <person name="Spang A."/>
            <person name="Saw J.H."/>
            <person name="Jorgensen S.L."/>
            <person name="Zaremba-Niedzwiedzka K."/>
            <person name="Martijn J."/>
            <person name="Lind A.E."/>
            <person name="van Eijk R."/>
            <person name="Schleper C."/>
            <person name="Guy L."/>
            <person name="Ettema T.J."/>
        </authorList>
    </citation>
    <scope>NUCLEOTIDE SEQUENCE</scope>
</reference>
<evidence type="ECO:0000256" key="3">
    <source>
        <dbReference type="SAM" id="MobiDB-lite"/>
    </source>
</evidence>
<name>A0A0F9H1N7_9ZZZZ</name>
<feature type="domain" description="DNA methylase N-4/N-6" evidence="4">
    <location>
        <begin position="29"/>
        <end position="94"/>
    </location>
</feature>
<evidence type="ECO:0000256" key="2">
    <source>
        <dbReference type="ARBA" id="ARBA00022679"/>
    </source>
</evidence>
<dbReference type="GO" id="GO:0008170">
    <property type="term" value="F:N-methyltransferase activity"/>
    <property type="evidence" value="ECO:0007669"/>
    <property type="project" value="InterPro"/>
</dbReference>
<dbReference type="AlphaFoldDB" id="A0A0F9H1N7"/>
<dbReference type="Gene3D" id="3.40.50.150">
    <property type="entry name" value="Vaccinia Virus protein VP39"/>
    <property type="match status" value="1"/>
</dbReference>
<dbReference type="InterPro" id="IPR001091">
    <property type="entry name" value="RM_Methyltransferase"/>
</dbReference>
<dbReference type="SUPFAM" id="SSF53335">
    <property type="entry name" value="S-adenosyl-L-methionine-dependent methyltransferases"/>
    <property type="match status" value="1"/>
</dbReference>
<comment type="caution">
    <text evidence="5">The sequence shown here is derived from an EMBL/GenBank/DDBJ whole genome shotgun (WGS) entry which is preliminary data.</text>
</comment>
<keyword evidence="1" id="KW-0489">Methyltransferase</keyword>
<feature type="region of interest" description="Disordered" evidence="3">
    <location>
        <begin position="196"/>
        <end position="237"/>
    </location>
</feature>
<evidence type="ECO:0000313" key="5">
    <source>
        <dbReference type="EMBL" id="KKM04939.1"/>
    </source>
</evidence>
<evidence type="ECO:0000256" key="1">
    <source>
        <dbReference type="ARBA" id="ARBA00022603"/>
    </source>
</evidence>
<protein>
    <recommendedName>
        <fullName evidence="4">DNA methylase N-4/N-6 domain-containing protein</fullName>
    </recommendedName>
</protein>
<dbReference type="GO" id="GO:0003677">
    <property type="term" value="F:DNA binding"/>
    <property type="evidence" value="ECO:0007669"/>
    <property type="project" value="InterPro"/>
</dbReference>
<organism evidence="5">
    <name type="scientific">marine sediment metagenome</name>
    <dbReference type="NCBI Taxonomy" id="412755"/>
    <lineage>
        <taxon>unclassified sequences</taxon>
        <taxon>metagenomes</taxon>
        <taxon>ecological metagenomes</taxon>
    </lineage>
</organism>
<keyword evidence="2" id="KW-0808">Transferase</keyword>
<dbReference type="GO" id="GO:0032259">
    <property type="term" value="P:methylation"/>
    <property type="evidence" value="ECO:0007669"/>
    <property type="project" value="UniProtKB-KW"/>
</dbReference>
<feature type="compositionally biased region" description="Basic and acidic residues" evidence="3">
    <location>
        <begin position="208"/>
        <end position="226"/>
    </location>
</feature>
<sequence>MTTPPTNQITTWTGCYEGGWQGLIVPEAFSHPAKFSYKLTERMFRHAISKGWISKGSVVVDPFGGVGTGGIIAAYNEMAWVGVELEQKFVELARENFELHRCKWDKLGCPQPLIMPGDSRKLCKLIAGADIVISSPPYEPNTLHAGGIDPKAFKEPQRAGGNNQATTMKSYGSTPGQLGGMKPGQLADAIVSSPPYAESLQPGGDGIDWSKIKEGGTNRTDARKAIGEGYGSNRWNH</sequence>